<keyword evidence="3" id="KW-0378">Hydrolase</keyword>
<reference evidence="6" key="1">
    <citation type="submission" date="2025-08" db="UniProtKB">
        <authorList>
            <consortium name="RefSeq"/>
        </authorList>
    </citation>
    <scope>IDENTIFICATION</scope>
</reference>
<evidence type="ECO:0000313" key="6">
    <source>
        <dbReference type="RefSeq" id="XP_065656309.1"/>
    </source>
</evidence>
<evidence type="ECO:0000259" key="4">
    <source>
        <dbReference type="PROSITE" id="PS50600"/>
    </source>
</evidence>
<dbReference type="PROSITE" id="PS50600">
    <property type="entry name" value="ULP_PROTEASE"/>
    <property type="match status" value="1"/>
</dbReference>
<dbReference type="PANTHER" id="PTHR34718:SF2">
    <property type="entry name" value="PHD-TYPE DOMAIN-CONTAINING PROTEIN"/>
    <property type="match status" value="1"/>
</dbReference>
<evidence type="ECO:0000256" key="2">
    <source>
        <dbReference type="ARBA" id="ARBA00022670"/>
    </source>
</evidence>
<dbReference type="SUPFAM" id="SSF54001">
    <property type="entry name" value="Cysteine proteinases"/>
    <property type="match status" value="1"/>
</dbReference>
<accession>A0ABM4C418</accession>
<feature type="domain" description="Ubiquitin-like protease family profile" evidence="4">
    <location>
        <begin position="29"/>
        <end position="245"/>
    </location>
</feature>
<keyword evidence="2" id="KW-0645">Protease</keyword>
<protein>
    <submittedName>
        <fullName evidence="6">Uncharacterized protein LOC136081887</fullName>
    </submittedName>
</protein>
<dbReference type="InterPro" id="IPR038765">
    <property type="entry name" value="Papain-like_cys_pep_sf"/>
</dbReference>
<dbReference type="PANTHER" id="PTHR34718">
    <property type="entry name" value="PHD-TYPE DOMAIN-CONTAINING PROTEIN"/>
    <property type="match status" value="1"/>
</dbReference>
<evidence type="ECO:0000313" key="5">
    <source>
        <dbReference type="Proteomes" id="UP001652625"/>
    </source>
</evidence>
<sequence>MKPYIVDKQVLSAELLLKEHDYCFKMTNQSYKKEDLKKRSSKKRHMSELKCYDKDENYKFIKMEISTSSLSDDKSILKYRRLIYPAISLDNNFYSTLSAQSIKQCIYILNNPLGWLDDTLIDIAQSFLLHQFPKVGGFQSSCIFNSNNFGGFVSGKFVQIFNVRNSHWVLISNVTSDNGSNSVQYYDSLFTGFNKNTVPLLVHRVARSILINEGIEFINLEVMRCQNQDNGNDCGLHAIANATALCHGIDPSVILWERNSMRSHFLKCVENRKLEMFPSILSNGTKTCSISFQCDDLCPCALK</sequence>
<comment type="similarity">
    <text evidence="1">Belongs to the peptidase C48 family.</text>
</comment>
<keyword evidence="5" id="KW-1185">Reference proteome</keyword>
<dbReference type="InterPro" id="IPR003653">
    <property type="entry name" value="Peptidase_C48_C"/>
</dbReference>
<gene>
    <name evidence="6" type="primary">LOC136081887</name>
</gene>
<evidence type="ECO:0000256" key="3">
    <source>
        <dbReference type="ARBA" id="ARBA00022801"/>
    </source>
</evidence>
<proteinExistence type="inferred from homology"/>
<dbReference type="Proteomes" id="UP001652625">
    <property type="component" value="Chromosome 06"/>
</dbReference>
<dbReference type="GeneID" id="136081887"/>
<dbReference type="Pfam" id="PF02902">
    <property type="entry name" value="Peptidase_C48"/>
    <property type="match status" value="1"/>
</dbReference>
<organism evidence="5 6">
    <name type="scientific">Hydra vulgaris</name>
    <name type="common">Hydra</name>
    <name type="synonym">Hydra attenuata</name>
    <dbReference type="NCBI Taxonomy" id="6087"/>
    <lineage>
        <taxon>Eukaryota</taxon>
        <taxon>Metazoa</taxon>
        <taxon>Cnidaria</taxon>
        <taxon>Hydrozoa</taxon>
        <taxon>Hydroidolina</taxon>
        <taxon>Anthoathecata</taxon>
        <taxon>Aplanulata</taxon>
        <taxon>Hydridae</taxon>
        <taxon>Hydra</taxon>
    </lineage>
</organism>
<dbReference type="RefSeq" id="XP_065656309.1">
    <property type="nucleotide sequence ID" value="XM_065800237.1"/>
</dbReference>
<evidence type="ECO:0000256" key="1">
    <source>
        <dbReference type="ARBA" id="ARBA00005234"/>
    </source>
</evidence>
<dbReference type="Gene3D" id="3.40.395.10">
    <property type="entry name" value="Adenoviral Proteinase, Chain A"/>
    <property type="match status" value="1"/>
</dbReference>
<name>A0ABM4C418_HYDVU</name>